<dbReference type="GO" id="GO:0003848">
    <property type="term" value="F:2-amino-4-hydroxy-6-hydroxymethyldihydropteridine diphosphokinase activity"/>
    <property type="evidence" value="ECO:0007669"/>
    <property type="project" value="UniProtKB-UniRule"/>
</dbReference>
<organism evidence="3 4">
    <name type="scientific">Thermogladius calderae (strain DSM 22663 / VKM B-2946 / 1633)</name>
    <dbReference type="NCBI Taxonomy" id="1184251"/>
    <lineage>
        <taxon>Archaea</taxon>
        <taxon>Thermoproteota</taxon>
        <taxon>Thermoprotei</taxon>
        <taxon>Desulfurococcales</taxon>
        <taxon>Desulfurococcaceae</taxon>
        <taxon>Thermogladius</taxon>
    </lineage>
</organism>
<dbReference type="InterPro" id="IPR027510">
    <property type="entry name" value="HMPDK_MptE"/>
</dbReference>
<dbReference type="GO" id="GO:0000287">
    <property type="term" value="F:magnesium ion binding"/>
    <property type="evidence" value="ECO:0007669"/>
    <property type="project" value="UniProtKB-UniRule"/>
</dbReference>
<reference evidence="3 4" key="1">
    <citation type="journal article" date="2012" name="J. Bacteriol.">
        <title>Complete genome sequence of the hyperthermophilic cellulolytic Crenarchaeon 'Thermogladius cellulolyticus' 1633.</title>
        <authorList>
            <person name="Mardanov A.V."/>
            <person name="Kochetkova T.V."/>
            <person name="Beletsky A.V."/>
            <person name="Bonch-Osmolovskaya E.A."/>
            <person name="Ravin N.V."/>
            <person name="Skryabin K.G."/>
        </authorList>
    </citation>
    <scope>NUCLEOTIDE SEQUENCE [LARGE SCALE GENOMIC DNA]</scope>
    <source>
        <strain evidence="4">DSM 22663 / VKM B-2946 / 1633</strain>
    </source>
</reference>
<name>I3TER1_THEC1</name>
<comment type="cofactor">
    <cofactor evidence="1">
        <name>Mg(2+)</name>
        <dbReference type="ChEBI" id="CHEBI:18420"/>
    </cofactor>
</comment>
<comment type="similarity">
    <text evidence="1">Belongs to the archaeal 6-HMPDK family.</text>
</comment>
<keyword evidence="1" id="KW-0418">Kinase</keyword>
<keyword evidence="1" id="KW-0460">Magnesium</keyword>
<dbReference type="HAMAP" id="MF_02131">
    <property type="entry name" value="HMPDK_arch"/>
    <property type="match status" value="1"/>
</dbReference>
<dbReference type="eggNOG" id="arCOG04303">
    <property type="taxonomic scope" value="Archaea"/>
</dbReference>
<keyword evidence="1" id="KW-0067">ATP-binding</keyword>
<sequence>MGQALTWVVDRSEWTVLYSVIKSKLPLSFDRDQYATDVLSGLISAHKGKTTLEQLPRLMGSVVVFGCGKNLEKDVRLYIEKYSHLPVIAADGSTRYLLEEGVQPLIVVTDLDGDVRYINAAAQRGSIVVVHAHGDNVERLRAVVPRLDGMLIGSTQVEPRPFVYNFGGFTDGDRSVFLARALGSSRVILAGFDLDTPHYCPSDIVKDLGVKKLKLEVARMLLKYLEGKGVRVEFIQ</sequence>
<dbReference type="InParanoid" id="I3TER1"/>
<dbReference type="STRING" id="1184251.TCELL_0825"/>
<dbReference type="GO" id="GO:0016301">
    <property type="term" value="F:kinase activity"/>
    <property type="evidence" value="ECO:0007669"/>
    <property type="project" value="UniProtKB-KW"/>
</dbReference>
<dbReference type="PANTHER" id="PTHR39648:SF1">
    <property type="entry name" value="6-HYDROXYMETHYL-7,8-DIHYDROPTERIN PYROPHOSPHOKINASE"/>
    <property type="match status" value="1"/>
</dbReference>
<evidence type="ECO:0000313" key="4">
    <source>
        <dbReference type="Proteomes" id="UP000005270"/>
    </source>
</evidence>
<feature type="domain" description="6-hydroxymethylpterin diphosphokinase MptE-like" evidence="2">
    <location>
        <begin position="61"/>
        <end position="196"/>
    </location>
</feature>
<dbReference type="AlphaFoldDB" id="I3TER1"/>
<dbReference type="KEGG" id="thg:TCELL_0825"/>
<keyword evidence="1" id="KW-0547">Nucleotide-binding</keyword>
<evidence type="ECO:0000313" key="3">
    <source>
        <dbReference type="EMBL" id="AFK51249.1"/>
    </source>
</evidence>
<gene>
    <name evidence="1" type="primary">mptE</name>
    <name evidence="3" type="ordered locus">TCELL_0825</name>
</gene>
<proteinExistence type="inferred from homology"/>
<dbReference type="InterPro" id="IPR002826">
    <property type="entry name" value="MptE-like"/>
</dbReference>
<dbReference type="EMBL" id="CP003531">
    <property type="protein sequence ID" value="AFK51249.1"/>
    <property type="molecule type" value="Genomic_DNA"/>
</dbReference>
<keyword evidence="1" id="KW-0808">Transferase</keyword>
<dbReference type="HOGENOM" id="CLU_093043_0_0_2"/>
<dbReference type="GO" id="GO:0005524">
    <property type="term" value="F:ATP binding"/>
    <property type="evidence" value="ECO:0007669"/>
    <property type="project" value="UniProtKB-UniRule"/>
</dbReference>
<comment type="function">
    <text evidence="1">Catalyzes the transfer of diphosphate from ATP to 6-hydroxymethyl-7,8-dihydropterin (6-HMD), leading to 6-hydroxymethyl-7,8-dihydropterin diphosphate (6-HMDP).</text>
</comment>
<protein>
    <recommendedName>
        <fullName evidence="1">6-hydroxymethyl-7,8-dihydropterin pyrophosphokinase</fullName>
        <shortName evidence="1">HPPK</shortName>
        <ecNumber evidence="1">2.7.6.3</ecNumber>
    </recommendedName>
    <alternativeName>
        <fullName evidence="1">2-amino-4-hydroxy-6-hydroxymethyldihydropteridine pyrophosphokinase</fullName>
    </alternativeName>
    <alternativeName>
        <fullName evidence="1">6-hydroxymethyl-7,8-dihydropterin diphosphokinase</fullName>
        <shortName evidence="1">6-HMPDK</shortName>
    </alternativeName>
    <alternativeName>
        <fullName evidence="1">7,8-dihydro-6-hydroxymethylpterin diphosphokinase</fullName>
    </alternativeName>
    <alternativeName>
        <fullName evidence="1">7,8-dihydro-6-hydroxymethylpterin pyrophosphokinase</fullName>
        <shortName evidence="1">PPPK</shortName>
    </alternativeName>
</protein>
<dbReference type="Proteomes" id="UP000005270">
    <property type="component" value="Chromosome"/>
</dbReference>
<dbReference type="PANTHER" id="PTHR39648">
    <property type="entry name" value="6-HYDROXYMETHYL-7,8-DIHYDROPTERIN PYROPHOSPHOKINASE"/>
    <property type="match status" value="1"/>
</dbReference>
<accession>I3TER1</accession>
<dbReference type="Pfam" id="PF01973">
    <property type="entry name" value="MptE-like"/>
    <property type="match status" value="1"/>
</dbReference>
<comment type="catalytic activity">
    <reaction evidence="1">
        <text>6-hydroxymethyl-7,8-dihydropterin + ATP = (7,8-dihydropterin-6-yl)methyl diphosphate + AMP + H(+)</text>
        <dbReference type="Rhea" id="RHEA:11412"/>
        <dbReference type="ChEBI" id="CHEBI:15378"/>
        <dbReference type="ChEBI" id="CHEBI:30616"/>
        <dbReference type="ChEBI" id="CHEBI:44841"/>
        <dbReference type="ChEBI" id="CHEBI:72950"/>
        <dbReference type="ChEBI" id="CHEBI:456215"/>
        <dbReference type="EC" id="2.7.6.3"/>
    </reaction>
</comment>
<keyword evidence="4" id="KW-1185">Reference proteome</keyword>
<evidence type="ECO:0000259" key="2">
    <source>
        <dbReference type="Pfam" id="PF01973"/>
    </source>
</evidence>
<evidence type="ECO:0000256" key="1">
    <source>
        <dbReference type="HAMAP-Rule" id="MF_02131"/>
    </source>
</evidence>
<dbReference type="EC" id="2.7.6.3" evidence="1"/>